<proteinExistence type="predicted"/>
<dbReference type="PANTHER" id="PTHR35848">
    <property type="entry name" value="OXALATE-BINDING PROTEIN"/>
    <property type="match status" value="1"/>
</dbReference>
<dbReference type="InterPro" id="IPR014710">
    <property type="entry name" value="RmlC-like_jellyroll"/>
</dbReference>
<dbReference type="InterPro" id="IPR011051">
    <property type="entry name" value="RmlC_Cupin_sf"/>
</dbReference>
<feature type="domain" description="Cupin type-2" evidence="2">
    <location>
        <begin position="46"/>
        <end position="117"/>
    </location>
</feature>
<dbReference type="KEGG" id="aht:ANTHELSMS3_02688"/>
<keyword evidence="1" id="KW-0479">Metal-binding</keyword>
<dbReference type="Proteomes" id="UP000203589">
    <property type="component" value="Chromosome"/>
</dbReference>
<dbReference type="CDD" id="cd02224">
    <property type="entry name" value="cupin_SPO2919-like"/>
    <property type="match status" value="1"/>
</dbReference>
<dbReference type="SUPFAM" id="SSF51182">
    <property type="entry name" value="RmlC-like cupins"/>
    <property type="match status" value="1"/>
</dbReference>
<dbReference type="InterPro" id="IPR013096">
    <property type="entry name" value="Cupin_2"/>
</dbReference>
<reference evidence="3 4" key="1">
    <citation type="submission" date="2017-07" db="EMBL/GenBank/DDBJ databases">
        <title>Genome Sequence of Antarctobacter heliothermus Strain SMS3 Isolated from a culture of the Diatom Skeletonema marinoi.</title>
        <authorList>
            <person name="Topel M."/>
            <person name="Pinder M.I.M."/>
            <person name="Johansson O.N."/>
            <person name="Kourtchenko O."/>
            <person name="Godhe A."/>
            <person name="Clarke A.K."/>
        </authorList>
    </citation>
    <scope>NUCLEOTIDE SEQUENCE [LARGE SCALE GENOMIC DNA]</scope>
    <source>
        <strain evidence="3 4">SMS3</strain>
    </source>
</reference>
<gene>
    <name evidence="3" type="ORF">ANTHELSMS3_02688</name>
</gene>
<organism evidence="3 4">
    <name type="scientific">Antarctobacter heliothermus</name>
    <dbReference type="NCBI Taxonomy" id="74033"/>
    <lineage>
        <taxon>Bacteria</taxon>
        <taxon>Pseudomonadati</taxon>
        <taxon>Pseudomonadota</taxon>
        <taxon>Alphaproteobacteria</taxon>
        <taxon>Rhodobacterales</taxon>
        <taxon>Roseobacteraceae</taxon>
        <taxon>Antarctobacter</taxon>
    </lineage>
</organism>
<evidence type="ECO:0000313" key="3">
    <source>
        <dbReference type="EMBL" id="ASP21343.1"/>
    </source>
</evidence>
<dbReference type="OrthoDB" id="5290459at2"/>
<accession>A0A222E580</accession>
<evidence type="ECO:0000256" key="1">
    <source>
        <dbReference type="ARBA" id="ARBA00022723"/>
    </source>
</evidence>
<name>A0A222E580_9RHOB</name>
<dbReference type="Pfam" id="PF07883">
    <property type="entry name" value="Cupin_2"/>
    <property type="match status" value="1"/>
</dbReference>
<dbReference type="InterPro" id="IPR051610">
    <property type="entry name" value="GPI/OXD"/>
</dbReference>
<dbReference type="GO" id="GO:0046872">
    <property type="term" value="F:metal ion binding"/>
    <property type="evidence" value="ECO:0007669"/>
    <property type="project" value="UniProtKB-KW"/>
</dbReference>
<keyword evidence="4" id="KW-1185">Reference proteome</keyword>
<dbReference type="EMBL" id="CP022540">
    <property type="protein sequence ID" value="ASP21343.1"/>
    <property type="molecule type" value="Genomic_DNA"/>
</dbReference>
<dbReference type="AlphaFoldDB" id="A0A222E580"/>
<dbReference type="Gene3D" id="2.60.120.10">
    <property type="entry name" value="Jelly Rolls"/>
    <property type="match status" value="1"/>
</dbReference>
<protein>
    <submittedName>
        <fullName evidence="3">Cupin domain protein</fullName>
    </submittedName>
</protein>
<dbReference type="RefSeq" id="WP_094035272.1">
    <property type="nucleotide sequence ID" value="NZ_CP022540.1"/>
</dbReference>
<sequence>MPKIDLNTVPVRTGSSYPAPHDMAMKGRSQQRLGDAAGLTQFGANLVRLAPGAMSSLRHWHERQDEFLVVTEGVLTLVDDTGETLLTPGDCCGFPAGDQNGHHIVNRSMAEGAFVVVGARTDRETGWYSDVDLRVEIEDGKMRFLRRNGAEVTEP</sequence>
<dbReference type="PANTHER" id="PTHR35848:SF9">
    <property type="entry name" value="SLL1358 PROTEIN"/>
    <property type="match status" value="1"/>
</dbReference>
<evidence type="ECO:0000313" key="4">
    <source>
        <dbReference type="Proteomes" id="UP000203589"/>
    </source>
</evidence>
<evidence type="ECO:0000259" key="2">
    <source>
        <dbReference type="Pfam" id="PF07883"/>
    </source>
</evidence>